<dbReference type="RefSeq" id="WP_072623332.1">
    <property type="nucleotide sequence ID" value="NZ_CP013290.1"/>
</dbReference>
<dbReference type="PANTHER" id="PTHR30204">
    <property type="entry name" value="REDOX-CYCLING DRUG-SENSING TRANSCRIPTIONAL ACTIVATOR SOXR"/>
    <property type="match status" value="1"/>
</dbReference>
<dbReference type="PRINTS" id="PR00040">
    <property type="entry name" value="HTHMERR"/>
</dbReference>
<evidence type="ECO:0000313" key="3">
    <source>
        <dbReference type="EMBL" id="APH00154.1"/>
    </source>
</evidence>
<dbReference type="Proteomes" id="UP000182938">
    <property type="component" value="Chromosome"/>
</dbReference>
<dbReference type="EMBL" id="CP013290">
    <property type="protein sequence ID" value="APH00154.1"/>
    <property type="molecule type" value="Genomic_DNA"/>
</dbReference>
<feature type="domain" description="HTH merR-type" evidence="2">
    <location>
        <begin position="1"/>
        <end position="70"/>
    </location>
</feature>
<keyword evidence="4" id="KW-1185">Reference proteome</keyword>
<evidence type="ECO:0000256" key="1">
    <source>
        <dbReference type="ARBA" id="ARBA00023125"/>
    </source>
</evidence>
<evidence type="ECO:0000259" key="2">
    <source>
        <dbReference type="PROSITE" id="PS50937"/>
    </source>
</evidence>
<dbReference type="CDD" id="cd04780">
    <property type="entry name" value="HTH_MerR-like_sg5"/>
    <property type="match status" value="1"/>
</dbReference>
<dbReference type="SMART" id="SM00422">
    <property type="entry name" value="HTH_MERR"/>
    <property type="match status" value="1"/>
</dbReference>
<dbReference type="KEGG" id="jte:ASJ30_00260"/>
<dbReference type="Gene3D" id="1.10.1660.10">
    <property type="match status" value="1"/>
</dbReference>
<dbReference type="InterPro" id="IPR047057">
    <property type="entry name" value="MerR_fam"/>
</dbReference>
<name>A0A1L3MCQ8_9MICO</name>
<dbReference type="Pfam" id="PF13411">
    <property type="entry name" value="MerR_1"/>
    <property type="match status" value="1"/>
</dbReference>
<sequence>MKISELSAATDVPVATLKYYLREGLLPPGEALSRTSAAYGDAHVERVRLIRALTSVGGLSLATTRQVLEVIGDPGTSRVDVLGAAQRALLGEDFVAGPEGDDPDEGGNPPSRARAWLTEAGWQVHPHDPVIDDLDTAWAACDAAGLGLDEARMTQYADAVLRIARVDVDSVPPDAAGAVRQVVLGTVLVDRVLAPLRRLAQQHIAVSESD</sequence>
<dbReference type="AlphaFoldDB" id="A0A1L3MCQ8"/>
<keyword evidence="1" id="KW-0238">DNA-binding</keyword>
<proteinExistence type="predicted"/>
<dbReference type="InterPro" id="IPR009061">
    <property type="entry name" value="DNA-bd_dom_put_sf"/>
</dbReference>
<dbReference type="GO" id="GO:0003677">
    <property type="term" value="F:DNA binding"/>
    <property type="evidence" value="ECO:0007669"/>
    <property type="project" value="UniProtKB-KW"/>
</dbReference>
<dbReference type="SUPFAM" id="SSF46955">
    <property type="entry name" value="Putative DNA-binding domain"/>
    <property type="match status" value="1"/>
</dbReference>
<dbReference type="PANTHER" id="PTHR30204:SF98">
    <property type="entry name" value="HTH-TYPE TRANSCRIPTIONAL REGULATOR ADHR"/>
    <property type="match status" value="1"/>
</dbReference>
<accession>A0A1L3MCQ8</accession>
<dbReference type="PROSITE" id="PS50937">
    <property type="entry name" value="HTH_MERR_2"/>
    <property type="match status" value="1"/>
</dbReference>
<organism evidence="3 4">
    <name type="scientific">Janibacter indicus</name>
    <dbReference type="NCBI Taxonomy" id="857417"/>
    <lineage>
        <taxon>Bacteria</taxon>
        <taxon>Bacillati</taxon>
        <taxon>Actinomycetota</taxon>
        <taxon>Actinomycetes</taxon>
        <taxon>Micrococcales</taxon>
        <taxon>Intrasporangiaceae</taxon>
        <taxon>Janibacter</taxon>
    </lineage>
</organism>
<evidence type="ECO:0000313" key="4">
    <source>
        <dbReference type="Proteomes" id="UP000182938"/>
    </source>
</evidence>
<reference evidence="3 4" key="1">
    <citation type="submission" date="2015-11" db="EMBL/GenBank/DDBJ databases">
        <authorList>
            <person name="Zhang Y."/>
            <person name="Guo Z."/>
        </authorList>
    </citation>
    <scope>NUCLEOTIDE SEQUENCE [LARGE SCALE GENOMIC DNA]</scope>
    <source>
        <strain evidence="3 4">YFY001</strain>
    </source>
</reference>
<gene>
    <name evidence="3" type="ORF">ASJ30_00260</name>
</gene>
<dbReference type="InterPro" id="IPR000551">
    <property type="entry name" value="MerR-type_HTH_dom"/>
</dbReference>
<protein>
    <submittedName>
        <fullName evidence="3">Transcriptional regulator</fullName>
    </submittedName>
</protein>
<dbReference type="GO" id="GO:0003700">
    <property type="term" value="F:DNA-binding transcription factor activity"/>
    <property type="evidence" value="ECO:0007669"/>
    <property type="project" value="InterPro"/>
</dbReference>